<dbReference type="GO" id="GO:0004540">
    <property type="term" value="F:RNA nuclease activity"/>
    <property type="evidence" value="ECO:0007669"/>
    <property type="project" value="InterPro"/>
</dbReference>
<dbReference type="Pfam" id="PF01850">
    <property type="entry name" value="PIN"/>
    <property type="match status" value="1"/>
</dbReference>
<dbReference type="CDD" id="cd18732">
    <property type="entry name" value="PIN_MtVapC4-C5_like"/>
    <property type="match status" value="1"/>
</dbReference>
<dbReference type="GO" id="GO:0090729">
    <property type="term" value="F:toxin activity"/>
    <property type="evidence" value="ECO:0007669"/>
    <property type="project" value="UniProtKB-KW"/>
</dbReference>
<comment type="function">
    <text evidence="8">Toxic component of a toxin-antitoxin (TA) system. An RNase.</text>
</comment>
<comment type="similarity">
    <text evidence="7 8">Belongs to the PINc/VapC protein family.</text>
</comment>
<feature type="domain" description="PIN" evidence="9">
    <location>
        <begin position="19"/>
        <end position="143"/>
    </location>
</feature>
<accession>A0A158AGU7</accession>
<evidence type="ECO:0000259" key="9">
    <source>
        <dbReference type="Pfam" id="PF01850"/>
    </source>
</evidence>
<dbReference type="Gene3D" id="3.40.50.1010">
    <property type="entry name" value="5'-nuclease"/>
    <property type="match status" value="1"/>
</dbReference>
<dbReference type="AlphaFoldDB" id="A0A158AGU7"/>
<dbReference type="InterPro" id="IPR050556">
    <property type="entry name" value="Type_II_TA_system_RNase"/>
</dbReference>
<evidence type="ECO:0000256" key="6">
    <source>
        <dbReference type="ARBA" id="ARBA00022842"/>
    </source>
</evidence>
<dbReference type="GO" id="GO:0016787">
    <property type="term" value="F:hydrolase activity"/>
    <property type="evidence" value="ECO:0007669"/>
    <property type="project" value="UniProtKB-KW"/>
</dbReference>
<reference evidence="11" key="1">
    <citation type="submission" date="2016-01" db="EMBL/GenBank/DDBJ databases">
        <authorList>
            <person name="Peeters Charlotte."/>
        </authorList>
    </citation>
    <scope>NUCLEOTIDE SEQUENCE [LARGE SCALE GENOMIC DNA]</scope>
</reference>
<keyword evidence="11" id="KW-1185">Reference proteome</keyword>
<dbReference type="STRING" id="1777137.AWB76_02379"/>
<evidence type="ECO:0000256" key="2">
    <source>
        <dbReference type="ARBA" id="ARBA00022649"/>
    </source>
</evidence>
<evidence type="ECO:0000256" key="8">
    <source>
        <dbReference type="HAMAP-Rule" id="MF_00265"/>
    </source>
</evidence>
<comment type="cofactor">
    <cofactor evidence="1 8">
        <name>Mg(2+)</name>
        <dbReference type="ChEBI" id="CHEBI:18420"/>
    </cofactor>
</comment>
<feature type="binding site" evidence="8">
    <location>
        <position position="22"/>
    </location>
    <ligand>
        <name>Mg(2+)</name>
        <dbReference type="ChEBI" id="CHEBI:18420"/>
    </ligand>
</feature>
<dbReference type="GO" id="GO:0000287">
    <property type="term" value="F:magnesium ion binding"/>
    <property type="evidence" value="ECO:0007669"/>
    <property type="project" value="UniProtKB-UniRule"/>
</dbReference>
<keyword evidence="5 8" id="KW-0378">Hydrolase</keyword>
<keyword evidence="2 8" id="KW-1277">Toxin-antitoxin system</keyword>
<dbReference type="Proteomes" id="UP000054624">
    <property type="component" value="Unassembled WGS sequence"/>
</dbReference>
<name>A0A158AGU7_9BURK</name>
<dbReference type="RefSeq" id="WP_244173315.1">
    <property type="nucleotide sequence ID" value="NZ_FCOI02000006.1"/>
</dbReference>
<organism evidence="10 11">
    <name type="scientific">Caballeronia temeraria</name>
    <dbReference type="NCBI Taxonomy" id="1777137"/>
    <lineage>
        <taxon>Bacteria</taxon>
        <taxon>Pseudomonadati</taxon>
        <taxon>Pseudomonadota</taxon>
        <taxon>Betaproteobacteria</taxon>
        <taxon>Burkholderiales</taxon>
        <taxon>Burkholderiaceae</taxon>
        <taxon>Caballeronia</taxon>
    </lineage>
</organism>
<evidence type="ECO:0000313" key="10">
    <source>
        <dbReference type="EMBL" id="SAK56949.1"/>
    </source>
</evidence>
<dbReference type="InterPro" id="IPR029060">
    <property type="entry name" value="PIN-like_dom_sf"/>
</dbReference>
<dbReference type="PANTHER" id="PTHR33653">
    <property type="entry name" value="RIBONUCLEASE VAPC2"/>
    <property type="match status" value="1"/>
</dbReference>
<dbReference type="InterPro" id="IPR022907">
    <property type="entry name" value="VapC_family"/>
</dbReference>
<evidence type="ECO:0000256" key="4">
    <source>
        <dbReference type="ARBA" id="ARBA00022723"/>
    </source>
</evidence>
<keyword evidence="4 8" id="KW-0479">Metal-binding</keyword>
<keyword evidence="3 8" id="KW-0540">Nuclease</keyword>
<dbReference type="InterPro" id="IPR002716">
    <property type="entry name" value="PIN_dom"/>
</dbReference>
<keyword evidence="8" id="KW-0800">Toxin</keyword>
<feature type="binding site" evidence="8">
    <location>
        <position position="117"/>
    </location>
    <ligand>
        <name>Mg(2+)</name>
        <dbReference type="ChEBI" id="CHEBI:18420"/>
    </ligand>
</feature>
<dbReference type="SUPFAM" id="SSF88723">
    <property type="entry name" value="PIN domain-like"/>
    <property type="match status" value="1"/>
</dbReference>
<evidence type="ECO:0000313" key="11">
    <source>
        <dbReference type="Proteomes" id="UP000054624"/>
    </source>
</evidence>
<dbReference type="HAMAP" id="MF_00265">
    <property type="entry name" value="VapC_Nob1"/>
    <property type="match status" value="1"/>
</dbReference>
<evidence type="ECO:0000256" key="1">
    <source>
        <dbReference type="ARBA" id="ARBA00001946"/>
    </source>
</evidence>
<dbReference type="EC" id="3.1.-.-" evidence="8"/>
<sequence length="151" mass="15877">MGVAPAMTAAVNEGANEGVILDSCIWVALAAKTLARQTVIDLAGEAPVFISVISLGELGFGVQACADPIERAGRAAFLQQLERRPILEVSRHTAAAFGVLAAAVKQSGRSPRPRYNDLWIAAQAIEHGYALMTLNGGDFADLPGLRLVIPE</sequence>
<dbReference type="EMBL" id="FCOI02000006">
    <property type="protein sequence ID" value="SAK56949.1"/>
    <property type="molecule type" value="Genomic_DNA"/>
</dbReference>
<evidence type="ECO:0000256" key="7">
    <source>
        <dbReference type="ARBA" id="ARBA00038093"/>
    </source>
</evidence>
<keyword evidence="6 8" id="KW-0460">Magnesium</keyword>
<evidence type="ECO:0000256" key="3">
    <source>
        <dbReference type="ARBA" id="ARBA00022722"/>
    </source>
</evidence>
<dbReference type="PANTHER" id="PTHR33653:SF1">
    <property type="entry name" value="RIBONUCLEASE VAPC2"/>
    <property type="match status" value="1"/>
</dbReference>
<gene>
    <name evidence="8" type="primary">vapC</name>
    <name evidence="10" type="ORF">AWB76_02379</name>
</gene>
<protein>
    <recommendedName>
        <fullName evidence="8">Ribonuclease VapC</fullName>
        <shortName evidence="8">RNase VapC</shortName>
        <ecNumber evidence="8">3.1.-.-</ecNumber>
    </recommendedName>
    <alternativeName>
        <fullName evidence="8">Toxin VapC</fullName>
    </alternativeName>
</protein>
<proteinExistence type="inferred from homology"/>
<evidence type="ECO:0000256" key="5">
    <source>
        <dbReference type="ARBA" id="ARBA00022801"/>
    </source>
</evidence>